<sequence length="118" mass="13059">MYIAVRKLHQWVGLILAVFLLIEAITGLILAEPWLVGQSRINPPHSIEGASNMSQRSDGINRSTSPLGIAKQLHEGKLNGLNFKWLIDLTAIGIILLTITGIHLSISLLFIRNKQTQK</sequence>
<accession>A0A4R1QB47</accession>
<dbReference type="Pfam" id="PF03929">
    <property type="entry name" value="PepSY_TM"/>
    <property type="match status" value="1"/>
</dbReference>
<keyword evidence="1" id="KW-0472">Membrane</keyword>
<feature type="transmembrane region" description="Helical" evidence="1">
    <location>
        <begin position="12"/>
        <end position="31"/>
    </location>
</feature>
<gene>
    <name evidence="2" type="ORF">EV210_101376</name>
</gene>
<protein>
    <submittedName>
        <fullName evidence="2">PepSY-associated transmembrane protein</fullName>
    </submittedName>
</protein>
<dbReference type="RefSeq" id="WP_132074677.1">
    <property type="nucleotide sequence ID" value="NZ_DAMAKO010000002.1"/>
</dbReference>
<feature type="transmembrane region" description="Helical" evidence="1">
    <location>
        <begin position="85"/>
        <end position="111"/>
    </location>
</feature>
<dbReference type="EMBL" id="SLUI01000001">
    <property type="protein sequence ID" value="TCL40175.1"/>
    <property type="molecule type" value="Genomic_DNA"/>
</dbReference>
<name>A0A4R1QB47_9FIRM</name>
<dbReference type="Proteomes" id="UP000295063">
    <property type="component" value="Unassembled WGS sequence"/>
</dbReference>
<comment type="caution">
    <text evidence="2">The sequence shown here is derived from an EMBL/GenBank/DDBJ whole genome shotgun (WGS) entry which is preliminary data.</text>
</comment>
<evidence type="ECO:0000313" key="3">
    <source>
        <dbReference type="Proteomes" id="UP000295063"/>
    </source>
</evidence>
<reference evidence="2 3" key="1">
    <citation type="submission" date="2019-03" db="EMBL/GenBank/DDBJ databases">
        <title>Genomic Encyclopedia of Type Strains, Phase IV (KMG-IV): sequencing the most valuable type-strain genomes for metagenomic binning, comparative biology and taxonomic classification.</title>
        <authorList>
            <person name="Goeker M."/>
        </authorList>
    </citation>
    <scope>NUCLEOTIDE SEQUENCE [LARGE SCALE GENOMIC DNA]</scope>
    <source>
        <strain evidence="2 3">DSM 15969</strain>
    </source>
</reference>
<keyword evidence="1" id="KW-1133">Transmembrane helix</keyword>
<dbReference type="InterPro" id="IPR005625">
    <property type="entry name" value="PepSY-ass_TM"/>
</dbReference>
<proteinExistence type="predicted"/>
<evidence type="ECO:0000256" key="1">
    <source>
        <dbReference type="SAM" id="Phobius"/>
    </source>
</evidence>
<dbReference type="AlphaFoldDB" id="A0A4R1QB47"/>
<evidence type="ECO:0000313" key="2">
    <source>
        <dbReference type="EMBL" id="TCL40175.1"/>
    </source>
</evidence>
<keyword evidence="3" id="KW-1185">Reference proteome</keyword>
<dbReference type="OrthoDB" id="1684693at2"/>
<keyword evidence="1 2" id="KW-0812">Transmembrane</keyword>
<organism evidence="2 3">
    <name type="scientific">Anaerospora hongkongensis</name>
    <dbReference type="NCBI Taxonomy" id="244830"/>
    <lineage>
        <taxon>Bacteria</taxon>
        <taxon>Bacillati</taxon>
        <taxon>Bacillota</taxon>
        <taxon>Negativicutes</taxon>
        <taxon>Selenomonadales</taxon>
        <taxon>Sporomusaceae</taxon>
        <taxon>Anaerospora</taxon>
    </lineage>
</organism>